<comment type="caution">
    <text evidence="1">The sequence shown here is derived from an EMBL/GenBank/DDBJ whole genome shotgun (WGS) entry which is preliminary data.</text>
</comment>
<dbReference type="Proteomes" id="UP000005561">
    <property type="component" value="Unassembled WGS sequence"/>
</dbReference>
<dbReference type="EMBL" id="ACCL02000004">
    <property type="protein sequence ID" value="EET61781.1"/>
    <property type="molecule type" value="Genomic_DNA"/>
</dbReference>
<evidence type="ECO:0000313" key="1">
    <source>
        <dbReference type="EMBL" id="EET61781.1"/>
    </source>
</evidence>
<proteinExistence type="predicted"/>
<gene>
    <name evidence="1" type="ORF">BRYFOR_05973</name>
</gene>
<keyword evidence="2" id="KW-1185">Reference proteome</keyword>
<reference evidence="1" key="1">
    <citation type="submission" date="2009-07" db="EMBL/GenBank/DDBJ databases">
        <authorList>
            <person name="Weinstock G."/>
            <person name="Sodergren E."/>
            <person name="Clifton S."/>
            <person name="Fulton L."/>
            <person name="Fulton B."/>
            <person name="Courtney L."/>
            <person name="Fronick C."/>
            <person name="Harrison M."/>
            <person name="Strong C."/>
            <person name="Farmer C."/>
            <person name="Delahaunty K."/>
            <person name="Markovic C."/>
            <person name="Hall O."/>
            <person name="Minx P."/>
            <person name="Tomlinson C."/>
            <person name="Mitreva M."/>
            <person name="Nelson J."/>
            <person name="Hou S."/>
            <person name="Wollam A."/>
            <person name="Pepin K.H."/>
            <person name="Johnson M."/>
            <person name="Bhonagiri V."/>
            <person name="Nash W.E."/>
            <person name="Warren W."/>
            <person name="Chinwalla A."/>
            <person name="Mardis E.R."/>
            <person name="Wilson R.K."/>
        </authorList>
    </citation>
    <scope>NUCLEOTIDE SEQUENCE [LARGE SCALE GENOMIC DNA]</scope>
    <source>
        <strain evidence="1">DSM 14469</strain>
    </source>
</reference>
<name>C6LBH8_9FIRM</name>
<protein>
    <submittedName>
        <fullName evidence="1">Uncharacterized protein</fullName>
    </submittedName>
</protein>
<accession>C6LBH8</accession>
<sequence>MNHFLRLKQQVFEAGVNSNRSPDLRRKQQEKIFPFYINCGMIKTAVDIILFQKEVPK</sequence>
<dbReference type="AlphaFoldDB" id="C6LBH8"/>
<evidence type="ECO:0000313" key="2">
    <source>
        <dbReference type="Proteomes" id="UP000005561"/>
    </source>
</evidence>
<organism evidence="1 2">
    <name type="scientific">Marvinbryantia formatexigens DSM 14469</name>
    <dbReference type="NCBI Taxonomy" id="478749"/>
    <lineage>
        <taxon>Bacteria</taxon>
        <taxon>Bacillati</taxon>
        <taxon>Bacillota</taxon>
        <taxon>Clostridia</taxon>
        <taxon>Lachnospirales</taxon>
        <taxon>Lachnospiraceae</taxon>
        <taxon>Marvinbryantia</taxon>
    </lineage>
</organism>